<name>A0A2H1V3J3_SPOFR</name>
<feature type="transmembrane region" description="Helical" evidence="5">
    <location>
        <begin position="204"/>
        <end position="228"/>
    </location>
</feature>
<feature type="transmembrane region" description="Helical" evidence="5">
    <location>
        <begin position="62"/>
        <end position="83"/>
    </location>
</feature>
<reference evidence="7" key="1">
    <citation type="submission" date="2016-07" db="EMBL/GenBank/DDBJ databases">
        <authorList>
            <person name="Bretaudeau A."/>
        </authorList>
    </citation>
    <scope>NUCLEOTIDE SEQUENCE</scope>
    <source>
        <strain evidence="7">Rice</strain>
        <tissue evidence="7">Whole body</tissue>
    </source>
</reference>
<keyword evidence="3 5" id="KW-1133">Transmembrane helix</keyword>
<dbReference type="Gene3D" id="1.20.1070.10">
    <property type="entry name" value="Rhodopsin 7-helix transmembrane proteins"/>
    <property type="match status" value="1"/>
</dbReference>
<sequence>MANKNNNYTINIASAYNKSLHNDSVFEYNVGSSEYIAADDSVYENGEPIDYNDINFNPGTELFRYVVTWILIVLTLIAFMYGLTSWCLIKKFRHYRNYVFLNIILSNLLRISMYVLPDIWCESIIDCDILTLISLYFDLCFHHWLLVFSCILYVDFVKVFHIDISRRFLKSSIFAWGMPALIVFVFTLVSLTMESFGDLITRQIIMSIELIPIFISFVIYILVLISLFRSKDTVIHINKWRSFYMSTLIFVLSDFFVIDLILDAFKVFSYVVFHIGFFGLNINALAIAIYFMSVKRNRDLWKEFMKKYLLKNKVTNIEHRHIFYPRRDRQRCSLRHVMPYNVHPLFTICVISPISRHRADCLPPVTVSSFTGLFHNDIHTTQRHAFYPRRGRQRCTLRHGVSLLPYPGHNSRLRATTQKFSKIRKKPTRQSPRRVSRNAAHEYEPLAWLETSRVPRQTFTRFFFKCCPTLVFSPVSWVRLQTYNFTYTSHPDTKQQIVDHIPARSNSLCARYTLHGSQLPSHRTNRAVALGRFDDTQVLYPSGNIDSGKEFHYLAVPTRKLEAKRFVRVGGISTMNMKYGENTQARRKRFVSQFISLNV</sequence>
<gene>
    <name evidence="7" type="ORF">SFRICE_011614</name>
</gene>
<evidence type="ECO:0000259" key="6">
    <source>
        <dbReference type="PROSITE" id="PS50261"/>
    </source>
</evidence>
<dbReference type="GO" id="GO:0004930">
    <property type="term" value="F:G protein-coupled receptor activity"/>
    <property type="evidence" value="ECO:0007669"/>
    <property type="project" value="InterPro"/>
</dbReference>
<comment type="subcellular location">
    <subcellularLocation>
        <location evidence="1">Membrane</location>
        <topology evidence="1">Multi-pass membrane protein</topology>
    </subcellularLocation>
</comment>
<accession>A0A2H1V3J3</accession>
<evidence type="ECO:0000256" key="5">
    <source>
        <dbReference type="SAM" id="Phobius"/>
    </source>
</evidence>
<dbReference type="EMBL" id="ODYU01000508">
    <property type="protein sequence ID" value="SOQ35401.1"/>
    <property type="molecule type" value="Genomic_DNA"/>
</dbReference>
<protein>
    <submittedName>
        <fullName evidence="7">SFRICE_011614</fullName>
    </submittedName>
</protein>
<dbReference type="InterPro" id="IPR000832">
    <property type="entry name" value="GPCR_2_secretin-like"/>
</dbReference>
<feature type="transmembrane region" description="Helical" evidence="5">
    <location>
        <begin position="173"/>
        <end position="192"/>
    </location>
</feature>
<dbReference type="GO" id="GO:0016020">
    <property type="term" value="C:membrane"/>
    <property type="evidence" value="ECO:0007669"/>
    <property type="project" value="UniProtKB-SubCell"/>
</dbReference>
<feature type="domain" description="G-protein coupled receptors family 2 profile 2" evidence="6">
    <location>
        <begin position="64"/>
        <end position="190"/>
    </location>
</feature>
<keyword evidence="2 5" id="KW-0812">Transmembrane</keyword>
<feature type="transmembrane region" description="Helical" evidence="5">
    <location>
        <begin position="268"/>
        <end position="292"/>
    </location>
</feature>
<evidence type="ECO:0000256" key="3">
    <source>
        <dbReference type="ARBA" id="ARBA00022989"/>
    </source>
</evidence>
<feature type="transmembrane region" description="Helical" evidence="5">
    <location>
        <begin position="141"/>
        <end position="161"/>
    </location>
</feature>
<evidence type="ECO:0000313" key="7">
    <source>
        <dbReference type="EMBL" id="SOQ35401.1"/>
    </source>
</evidence>
<keyword evidence="4 5" id="KW-0472">Membrane</keyword>
<dbReference type="InterPro" id="IPR017981">
    <property type="entry name" value="GPCR_2-like_7TM"/>
</dbReference>
<evidence type="ECO:0000256" key="1">
    <source>
        <dbReference type="ARBA" id="ARBA00004141"/>
    </source>
</evidence>
<dbReference type="GO" id="GO:0007166">
    <property type="term" value="P:cell surface receptor signaling pathway"/>
    <property type="evidence" value="ECO:0007669"/>
    <property type="project" value="InterPro"/>
</dbReference>
<dbReference type="PROSITE" id="PS50261">
    <property type="entry name" value="G_PROTEIN_RECEP_F2_4"/>
    <property type="match status" value="1"/>
</dbReference>
<proteinExistence type="predicted"/>
<dbReference type="AlphaFoldDB" id="A0A2H1V3J3"/>
<feature type="transmembrane region" description="Helical" evidence="5">
    <location>
        <begin position="240"/>
        <end position="262"/>
    </location>
</feature>
<dbReference type="Pfam" id="PF00002">
    <property type="entry name" value="7tm_2"/>
    <property type="match status" value="1"/>
</dbReference>
<evidence type="ECO:0000256" key="4">
    <source>
        <dbReference type="ARBA" id="ARBA00023136"/>
    </source>
</evidence>
<feature type="transmembrane region" description="Helical" evidence="5">
    <location>
        <begin position="95"/>
        <end position="116"/>
    </location>
</feature>
<organism evidence="7">
    <name type="scientific">Spodoptera frugiperda</name>
    <name type="common">Fall armyworm</name>
    <dbReference type="NCBI Taxonomy" id="7108"/>
    <lineage>
        <taxon>Eukaryota</taxon>
        <taxon>Metazoa</taxon>
        <taxon>Ecdysozoa</taxon>
        <taxon>Arthropoda</taxon>
        <taxon>Hexapoda</taxon>
        <taxon>Insecta</taxon>
        <taxon>Pterygota</taxon>
        <taxon>Neoptera</taxon>
        <taxon>Endopterygota</taxon>
        <taxon>Lepidoptera</taxon>
        <taxon>Glossata</taxon>
        <taxon>Ditrysia</taxon>
        <taxon>Noctuoidea</taxon>
        <taxon>Noctuidae</taxon>
        <taxon>Amphipyrinae</taxon>
        <taxon>Spodoptera</taxon>
    </lineage>
</organism>
<evidence type="ECO:0000256" key="2">
    <source>
        <dbReference type="ARBA" id="ARBA00022692"/>
    </source>
</evidence>